<feature type="transmembrane region" description="Helical" evidence="12">
    <location>
        <begin position="17"/>
        <end position="36"/>
    </location>
</feature>
<dbReference type="OrthoDB" id="195240at2759"/>
<feature type="transmembrane region" description="Helical" evidence="12">
    <location>
        <begin position="633"/>
        <end position="663"/>
    </location>
</feature>
<keyword evidence="2 10" id="KW-0728">SH3 domain</keyword>
<dbReference type="Pfam" id="PF14604">
    <property type="entry name" value="SH3_9"/>
    <property type="match status" value="1"/>
</dbReference>
<dbReference type="Proteomes" id="UP000789595">
    <property type="component" value="Unassembled WGS sequence"/>
</dbReference>
<keyword evidence="17" id="KW-1185">Reference proteome</keyword>
<feature type="region of interest" description="Disordered" evidence="11">
    <location>
        <begin position="926"/>
        <end position="1009"/>
    </location>
</feature>
<keyword evidence="7" id="KW-0325">Glycoprotein</keyword>
<feature type="transmembrane region" description="Helical" evidence="12">
    <location>
        <begin position="372"/>
        <end position="397"/>
    </location>
</feature>
<feature type="transmembrane region" description="Helical" evidence="12">
    <location>
        <begin position="345"/>
        <end position="366"/>
    </location>
</feature>
<evidence type="ECO:0000256" key="10">
    <source>
        <dbReference type="PROSITE-ProRule" id="PRU00192"/>
    </source>
</evidence>
<dbReference type="InterPro" id="IPR013111">
    <property type="entry name" value="EGF_extracell"/>
</dbReference>
<dbReference type="SMART" id="SM00326">
    <property type="entry name" value="SH3"/>
    <property type="match status" value="3"/>
</dbReference>
<keyword evidence="4 12" id="KW-1133">Transmembrane helix</keyword>
<dbReference type="PANTHER" id="PTHR45951:SF3">
    <property type="entry name" value="PROTEIN DISPATCHED"/>
    <property type="match status" value="1"/>
</dbReference>
<keyword evidence="9" id="KW-0245">EGF-like domain</keyword>
<dbReference type="PROSITE" id="PS00022">
    <property type="entry name" value="EGF_1"/>
    <property type="match status" value="1"/>
</dbReference>
<evidence type="ECO:0000259" key="13">
    <source>
        <dbReference type="PROSITE" id="PS50002"/>
    </source>
</evidence>
<evidence type="ECO:0000313" key="17">
    <source>
        <dbReference type="Proteomes" id="UP000789595"/>
    </source>
</evidence>
<gene>
    <name evidence="16" type="ORF">PECAL_2P09030</name>
</gene>
<feature type="domain" description="SH3" evidence="13">
    <location>
        <begin position="530"/>
        <end position="589"/>
    </location>
</feature>
<reference evidence="16" key="1">
    <citation type="submission" date="2021-11" db="EMBL/GenBank/DDBJ databases">
        <authorList>
            <consortium name="Genoscope - CEA"/>
            <person name="William W."/>
        </authorList>
    </citation>
    <scope>NUCLEOTIDE SEQUENCE</scope>
</reference>
<name>A0A8J2SDM2_9STRA</name>
<evidence type="ECO:0000256" key="1">
    <source>
        <dbReference type="ARBA" id="ARBA00004141"/>
    </source>
</evidence>
<feature type="transmembrane region" description="Helical" evidence="12">
    <location>
        <begin position="1274"/>
        <end position="1296"/>
    </location>
</feature>
<feature type="transmembrane region" description="Helical" evidence="12">
    <location>
        <begin position="796"/>
        <end position="818"/>
    </location>
</feature>
<dbReference type="GO" id="GO:0022857">
    <property type="term" value="F:transmembrane transporter activity"/>
    <property type="evidence" value="ECO:0007669"/>
    <property type="project" value="TreeGrafter"/>
</dbReference>
<dbReference type="InterPro" id="IPR000742">
    <property type="entry name" value="EGF"/>
</dbReference>
<accession>A0A8J2SDM2</accession>
<evidence type="ECO:0000256" key="6">
    <source>
        <dbReference type="ARBA" id="ARBA00023157"/>
    </source>
</evidence>
<evidence type="ECO:0000256" key="2">
    <source>
        <dbReference type="ARBA" id="ARBA00022443"/>
    </source>
</evidence>
<dbReference type="Pfam" id="PF12349">
    <property type="entry name" value="Sterol-sensing"/>
    <property type="match status" value="1"/>
</dbReference>
<feature type="compositionally biased region" description="Pro residues" evidence="11">
    <location>
        <begin position="932"/>
        <end position="946"/>
    </location>
</feature>
<dbReference type="Gene3D" id="2.30.30.40">
    <property type="entry name" value="SH3 Domains"/>
    <property type="match status" value="2"/>
</dbReference>
<dbReference type="PROSITE" id="PS50156">
    <property type="entry name" value="SSD"/>
    <property type="match status" value="1"/>
</dbReference>
<feature type="transmembrane region" description="Helical" evidence="12">
    <location>
        <begin position="1378"/>
        <end position="1401"/>
    </location>
</feature>
<dbReference type="InterPro" id="IPR053958">
    <property type="entry name" value="HMGCR/SNAP/NPC1-like_SSD"/>
</dbReference>
<dbReference type="PROSITE" id="PS50002">
    <property type="entry name" value="SH3"/>
    <property type="match status" value="2"/>
</dbReference>
<dbReference type="Pfam" id="PF07974">
    <property type="entry name" value="EGF_2"/>
    <property type="match status" value="1"/>
</dbReference>
<protein>
    <recommendedName>
        <fullName evidence="18">Calmodulin</fullName>
    </recommendedName>
</protein>
<dbReference type="Pfam" id="PF03176">
    <property type="entry name" value="MMPL"/>
    <property type="match status" value="1"/>
</dbReference>
<feature type="domain" description="SSD" evidence="15">
    <location>
        <begin position="601"/>
        <end position="662"/>
    </location>
</feature>
<feature type="disulfide bond" evidence="9">
    <location>
        <begin position="910"/>
        <end position="919"/>
    </location>
</feature>
<feature type="compositionally biased region" description="Low complexity" evidence="11">
    <location>
        <begin position="960"/>
        <end position="977"/>
    </location>
</feature>
<dbReference type="SUPFAM" id="SSF82866">
    <property type="entry name" value="Multidrug efflux transporter AcrB transmembrane domain"/>
    <property type="match status" value="3"/>
</dbReference>
<comment type="subcellular location">
    <subcellularLocation>
        <location evidence="1">Membrane</location>
        <topology evidence="1">Multi-pass membrane protein</topology>
    </subcellularLocation>
</comment>
<dbReference type="GO" id="GO:0016020">
    <property type="term" value="C:membrane"/>
    <property type="evidence" value="ECO:0007669"/>
    <property type="project" value="UniProtKB-SubCell"/>
</dbReference>
<evidence type="ECO:0000256" key="3">
    <source>
        <dbReference type="ARBA" id="ARBA00022692"/>
    </source>
</evidence>
<proteinExistence type="inferred from homology"/>
<keyword evidence="5 12" id="KW-0472">Membrane</keyword>
<dbReference type="SUPFAM" id="SSF50044">
    <property type="entry name" value="SH3-domain"/>
    <property type="match status" value="2"/>
</dbReference>
<evidence type="ECO:0000256" key="5">
    <source>
        <dbReference type="ARBA" id="ARBA00023136"/>
    </source>
</evidence>
<evidence type="ECO:0000256" key="8">
    <source>
        <dbReference type="ARBA" id="ARBA00038046"/>
    </source>
</evidence>
<evidence type="ECO:0000313" key="16">
    <source>
        <dbReference type="EMBL" id="CAH0367863.1"/>
    </source>
</evidence>
<dbReference type="PANTHER" id="PTHR45951">
    <property type="entry name" value="PROTEIN DISPATCHED-RELATED"/>
    <property type="match status" value="1"/>
</dbReference>
<dbReference type="PRINTS" id="PR00452">
    <property type="entry name" value="SH3DOMAIN"/>
</dbReference>
<dbReference type="GO" id="GO:0007224">
    <property type="term" value="P:smoothened signaling pathway"/>
    <property type="evidence" value="ECO:0007669"/>
    <property type="project" value="TreeGrafter"/>
</dbReference>
<dbReference type="Gene3D" id="1.20.1640.10">
    <property type="entry name" value="Multidrug efflux transporter AcrB transmembrane domain"/>
    <property type="match status" value="2"/>
</dbReference>
<evidence type="ECO:0008006" key="18">
    <source>
        <dbReference type="Google" id="ProtNLM"/>
    </source>
</evidence>
<dbReference type="EMBL" id="CAKKNE010000002">
    <property type="protein sequence ID" value="CAH0367863.1"/>
    <property type="molecule type" value="Genomic_DNA"/>
</dbReference>
<organism evidence="16 17">
    <name type="scientific">Pelagomonas calceolata</name>
    <dbReference type="NCBI Taxonomy" id="35677"/>
    <lineage>
        <taxon>Eukaryota</taxon>
        <taxon>Sar</taxon>
        <taxon>Stramenopiles</taxon>
        <taxon>Ochrophyta</taxon>
        <taxon>Pelagophyceae</taxon>
        <taxon>Pelagomonadales</taxon>
        <taxon>Pelagomonadaceae</taxon>
        <taxon>Pelagomonas</taxon>
    </lineage>
</organism>
<keyword evidence="3 12" id="KW-0812">Transmembrane</keyword>
<dbReference type="PROSITE" id="PS50026">
    <property type="entry name" value="EGF_3"/>
    <property type="match status" value="1"/>
</dbReference>
<dbReference type="InterPro" id="IPR004869">
    <property type="entry name" value="MMPL_dom"/>
</dbReference>
<feature type="compositionally biased region" description="Pro residues" evidence="11">
    <location>
        <begin position="978"/>
        <end position="1001"/>
    </location>
</feature>
<dbReference type="CDD" id="cd00055">
    <property type="entry name" value="EGF_Lam"/>
    <property type="match status" value="1"/>
</dbReference>
<evidence type="ECO:0000256" key="4">
    <source>
        <dbReference type="ARBA" id="ARBA00022989"/>
    </source>
</evidence>
<dbReference type="PROSITE" id="PS01186">
    <property type="entry name" value="EGF_2"/>
    <property type="match status" value="1"/>
</dbReference>
<comment type="similarity">
    <text evidence="8">Belongs to the dispatched family.</text>
</comment>
<sequence>MGDDGCAAGRGATPSEIVWVLAPVIAIVCAMAFFGARRFGLIGGRPAAADRRPEAFAADLVVSHPLKVIALNVWLITALSVSAFVDVGCGELRESIDVLLDVDAYTKADNRASEWYSAFEAAKADTRYCTGRLTRRRLGESSGARIDTLTLVYLRKPLHQDAIRSPALHDAQRVEKDLILTVFGGQGWRDHCLPLHWNDTASSRVCAPWARDSSVPYYWTGSGLTTDSKLRDVEQVTTWMAQTGVGNAFFSANFGTVRPGSEIVRSTFTFLATDEVEFKTWLVDHVWPKILQEWETSSSSMRLLWLQGDINDAEVASALGLDMVLCGIALVLVFAALIAHMRSPVLAIVAMGQVLVSIPVAQYFYLRVFDVYIIYLLNFLSVFIVAGIGADDAFLFFDTLAQTMVERQHKRDGLRRVTALQDYKGDRKDELSFKTGDVLIVEDEAGDGWWRGRLAVGVGKFPARYVAPCEGPRRVTAIVDRSPRCRTEEGELFFQTGANILVEDDSDATTWRGSLETGGASGRFPAANVVGGKRYKARFDCDADAPDELGFYEGDVIEVSDQSDPDWWVGSLVHAKGVFPATHVAADDETEAFDAVGRHALAEAYRRAGASMATTSVTSAAAFYALAVSELPAIQAFGIFTGTLIMVNFVLVVSVFPAVLVLFPRSLRAGRPKPAELPIVDAENATPAPDRPQKDVLNPLVRGLGQNVRKFLDRPAVKYVTSSLHAAQEKVGRGLDRVSEAIAPSSKRGRFLDRDRAGGSRWRQTLQAEVDAGKMGCLDRFFGVSLPGILVKRAGLIAVLTVAMLVAAALSVGLVASVDYAPPRFFRRDHNLGLVYQIRDKYFPADGGVATLLGEAAGDENYEYGSATQRGTGGYDETQWSPQCSDKVGTNGEICSGHGTCAHTTGFCQCYDGYMGLMCDSLDEEYTESPVSSPPTVTPRPTPTPVPTVKFGAPTPSPNAAVAGPSTTPAPAAGAAPAPAPSPASPSPASPSPGSPSPGPPSGDSGGGAASVCSENACGRCSCNSNGCQTADGACDCFPDYRGDKCEFYYPFDLQHTITLDVVQGVRSRPGRQSDAHPHGRPRYWRSYDWSNPNVQIFARDACADHAKHSHLKMRREDSACIVEIFEASWLVPKQKALPLSPFEFETEFLAYVDSNPTVGLGGDSILDYVGVDCDAGGARTVRWMRDRILLDVRPDAALSTRAEIYRNWVRYLRRRDHGKPHGATRSVLSSNNYVLTALVGGVIRDTLIGAAVALACAYLCVLVASGSLGHTTLVFSLVVAECLVLTFTVTCLLGYEIGIIEAVSMPIFLGLSIDYSFHVDHAYRVAAHDNPNAEPARLVRRALETVGAPVFAAALTTFSSTFVLIFARLLPFSRLGVIASINTTYAALTALVVLPCFLHLMPCLRREQGCWQRPRPKLQKLARRSRSLLRSLSPAPRPRTRPADLEMKLVKITPGV</sequence>
<comment type="caution">
    <text evidence="9">Lacks conserved residue(s) required for the propagation of feature annotation.</text>
</comment>
<feature type="transmembrane region" description="Helical" evidence="12">
    <location>
        <begin position="1351"/>
        <end position="1371"/>
    </location>
</feature>
<evidence type="ECO:0000256" key="11">
    <source>
        <dbReference type="SAM" id="MobiDB-lite"/>
    </source>
</evidence>
<feature type="domain" description="SH3" evidence="13">
    <location>
        <begin position="412"/>
        <end position="471"/>
    </location>
</feature>
<feature type="transmembrane region" description="Helical" evidence="12">
    <location>
        <begin position="315"/>
        <end position="338"/>
    </location>
</feature>
<evidence type="ECO:0000259" key="15">
    <source>
        <dbReference type="PROSITE" id="PS50156"/>
    </source>
</evidence>
<comment type="caution">
    <text evidence="16">The sequence shown here is derived from an EMBL/GenBank/DDBJ whole genome shotgun (WGS) entry which is preliminary data.</text>
</comment>
<feature type="domain" description="EGF-like" evidence="14">
    <location>
        <begin position="886"/>
        <end position="920"/>
    </location>
</feature>
<dbReference type="InterPro" id="IPR052081">
    <property type="entry name" value="Dispatched_Hh_regulator"/>
</dbReference>
<dbReference type="InterPro" id="IPR001452">
    <property type="entry name" value="SH3_domain"/>
</dbReference>
<dbReference type="InterPro" id="IPR002049">
    <property type="entry name" value="LE_dom"/>
</dbReference>
<evidence type="ECO:0000256" key="12">
    <source>
        <dbReference type="SAM" id="Phobius"/>
    </source>
</evidence>
<evidence type="ECO:0000256" key="9">
    <source>
        <dbReference type="PROSITE-ProRule" id="PRU00076"/>
    </source>
</evidence>
<dbReference type="InterPro" id="IPR036028">
    <property type="entry name" value="SH3-like_dom_sf"/>
</dbReference>
<evidence type="ECO:0000259" key="14">
    <source>
        <dbReference type="PROSITE" id="PS50026"/>
    </source>
</evidence>
<evidence type="ECO:0000256" key="7">
    <source>
        <dbReference type="ARBA" id="ARBA00023180"/>
    </source>
</evidence>
<dbReference type="Pfam" id="PF00018">
    <property type="entry name" value="SH3_1"/>
    <property type="match status" value="1"/>
</dbReference>
<keyword evidence="6 9" id="KW-1015">Disulfide bond</keyword>
<feature type="transmembrane region" description="Helical" evidence="12">
    <location>
        <begin position="1234"/>
        <end position="1262"/>
    </location>
</feature>
<dbReference type="InterPro" id="IPR000731">
    <property type="entry name" value="SSD"/>
</dbReference>